<evidence type="ECO:0000256" key="1">
    <source>
        <dbReference type="SAM" id="SignalP"/>
    </source>
</evidence>
<dbReference type="AlphaFoldDB" id="A0A6G1KVC4"/>
<organism evidence="2 3">
    <name type="scientific">Teratosphaeria nubilosa</name>
    <dbReference type="NCBI Taxonomy" id="161662"/>
    <lineage>
        <taxon>Eukaryota</taxon>
        <taxon>Fungi</taxon>
        <taxon>Dikarya</taxon>
        <taxon>Ascomycota</taxon>
        <taxon>Pezizomycotina</taxon>
        <taxon>Dothideomycetes</taxon>
        <taxon>Dothideomycetidae</taxon>
        <taxon>Mycosphaerellales</taxon>
        <taxon>Teratosphaeriaceae</taxon>
        <taxon>Teratosphaeria</taxon>
    </lineage>
</organism>
<proteinExistence type="predicted"/>
<evidence type="ECO:0008006" key="4">
    <source>
        <dbReference type="Google" id="ProtNLM"/>
    </source>
</evidence>
<keyword evidence="1" id="KW-0732">Signal</keyword>
<evidence type="ECO:0000313" key="2">
    <source>
        <dbReference type="EMBL" id="KAF2764118.1"/>
    </source>
</evidence>
<reference evidence="2" key="1">
    <citation type="journal article" date="2020" name="Stud. Mycol.">
        <title>101 Dothideomycetes genomes: a test case for predicting lifestyles and emergence of pathogens.</title>
        <authorList>
            <person name="Haridas S."/>
            <person name="Albert R."/>
            <person name="Binder M."/>
            <person name="Bloem J."/>
            <person name="Labutti K."/>
            <person name="Salamov A."/>
            <person name="Andreopoulos B."/>
            <person name="Baker S."/>
            <person name="Barry K."/>
            <person name="Bills G."/>
            <person name="Bluhm B."/>
            <person name="Cannon C."/>
            <person name="Castanera R."/>
            <person name="Culley D."/>
            <person name="Daum C."/>
            <person name="Ezra D."/>
            <person name="Gonzalez J."/>
            <person name="Henrissat B."/>
            <person name="Kuo A."/>
            <person name="Liang C."/>
            <person name="Lipzen A."/>
            <person name="Lutzoni F."/>
            <person name="Magnuson J."/>
            <person name="Mondo S."/>
            <person name="Nolan M."/>
            <person name="Ohm R."/>
            <person name="Pangilinan J."/>
            <person name="Park H.-J."/>
            <person name="Ramirez L."/>
            <person name="Alfaro M."/>
            <person name="Sun H."/>
            <person name="Tritt A."/>
            <person name="Yoshinaga Y."/>
            <person name="Zwiers L.-H."/>
            <person name="Turgeon B."/>
            <person name="Goodwin S."/>
            <person name="Spatafora J."/>
            <person name="Crous P."/>
            <person name="Grigoriev I."/>
        </authorList>
    </citation>
    <scope>NUCLEOTIDE SEQUENCE</scope>
    <source>
        <strain evidence="2">CBS 116005</strain>
    </source>
</reference>
<sequence>MAFKSFLTTVIAGAAVVGVAFGNPVIVKKEIDPQSNLPSFPQPDGEQSCIAHDFASNPTSVDYQIGIGQSWKAFRNGGCGQLHEDLNAGAKADGDWSVSNWICEEMYDSDDQIYVEFRASTTGHSATINKILTATFTKINGFNCPDS</sequence>
<accession>A0A6G1KVC4</accession>
<feature type="signal peptide" evidence="1">
    <location>
        <begin position="1"/>
        <end position="22"/>
    </location>
</feature>
<dbReference type="EMBL" id="ML995938">
    <property type="protein sequence ID" value="KAF2764118.1"/>
    <property type="molecule type" value="Genomic_DNA"/>
</dbReference>
<keyword evidence="3" id="KW-1185">Reference proteome</keyword>
<name>A0A6G1KVC4_9PEZI</name>
<gene>
    <name evidence="2" type="ORF">EJ03DRAFT_378865</name>
</gene>
<protein>
    <recommendedName>
        <fullName evidence="4">Ecp2 effector protein domain-containing protein</fullName>
    </recommendedName>
</protein>
<feature type="chain" id="PRO_5026177257" description="Ecp2 effector protein domain-containing protein" evidence="1">
    <location>
        <begin position="23"/>
        <end position="147"/>
    </location>
</feature>
<evidence type="ECO:0000313" key="3">
    <source>
        <dbReference type="Proteomes" id="UP000799436"/>
    </source>
</evidence>
<dbReference type="Proteomes" id="UP000799436">
    <property type="component" value="Unassembled WGS sequence"/>
</dbReference>